<evidence type="ECO:0000256" key="3">
    <source>
        <dbReference type="ARBA" id="ARBA00004319"/>
    </source>
</evidence>
<accession>A0ABR2WSA8</accession>
<dbReference type="InterPro" id="IPR036249">
    <property type="entry name" value="Thioredoxin-like_sf"/>
</dbReference>
<evidence type="ECO:0000256" key="4">
    <source>
        <dbReference type="ARBA" id="ARBA00006347"/>
    </source>
</evidence>
<dbReference type="Pfam" id="PF13848">
    <property type="entry name" value="Thioredoxin_6"/>
    <property type="match status" value="1"/>
</dbReference>
<dbReference type="PROSITE" id="PS00194">
    <property type="entry name" value="THIOREDOXIN_1"/>
    <property type="match status" value="2"/>
</dbReference>
<evidence type="ECO:0000313" key="16">
    <source>
        <dbReference type="EMBL" id="KAK9764406.1"/>
    </source>
</evidence>
<evidence type="ECO:0000256" key="12">
    <source>
        <dbReference type="RuleBase" id="RU004208"/>
    </source>
</evidence>
<evidence type="ECO:0000256" key="6">
    <source>
        <dbReference type="ARBA" id="ARBA00022729"/>
    </source>
</evidence>
<dbReference type="PRINTS" id="PR00421">
    <property type="entry name" value="THIOREDOXIN"/>
</dbReference>
<dbReference type="InterPro" id="IPR005792">
    <property type="entry name" value="Prot_disulphide_isomerase"/>
</dbReference>
<evidence type="ECO:0000256" key="5">
    <source>
        <dbReference type="ARBA" id="ARBA00012723"/>
    </source>
</evidence>
<feature type="compositionally biased region" description="Acidic residues" evidence="14">
    <location>
        <begin position="489"/>
        <end position="501"/>
    </location>
</feature>
<comment type="subcellular location">
    <subcellularLocation>
        <location evidence="3">Endoplasmic reticulum lumen</location>
    </subcellularLocation>
</comment>
<comment type="caution">
    <text evidence="16">The sequence shown here is derived from an EMBL/GenBank/DDBJ whole genome shotgun (WGS) entry which is preliminary data.</text>
</comment>
<keyword evidence="6 13" id="KW-0732">Signal</keyword>
<keyword evidence="7" id="KW-0677">Repeat</keyword>
<evidence type="ECO:0000256" key="2">
    <source>
        <dbReference type="ARBA" id="ARBA00002692"/>
    </source>
</evidence>
<dbReference type="CDD" id="cd02995">
    <property type="entry name" value="PDI_a_PDI_a'_C"/>
    <property type="match status" value="1"/>
</dbReference>
<evidence type="ECO:0000256" key="8">
    <source>
        <dbReference type="ARBA" id="ARBA00022824"/>
    </source>
</evidence>
<feature type="chain" id="PRO_5044960352" description="Protein disulfide-isomerase" evidence="13">
    <location>
        <begin position="23"/>
        <end position="501"/>
    </location>
</feature>
<dbReference type="GO" id="GO:0003756">
    <property type="term" value="F:protein disulfide isomerase activity"/>
    <property type="evidence" value="ECO:0007669"/>
    <property type="project" value="UniProtKB-EC"/>
</dbReference>
<proteinExistence type="inferred from homology"/>
<dbReference type="NCBIfam" id="TIGR01126">
    <property type="entry name" value="pdi_dom"/>
    <property type="match status" value="2"/>
</dbReference>
<evidence type="ECO:0000313" key="17">
    <source>
        <dbReference type="Proteomes" id="UP001479436"/>
    </source>
</evidence>
<sequence length="501" mass="56512">MRPFRSFVTALALLSAPLLAYAEDSDVLTLTKDSFNSVVDPEKLMLVEFYAPWCGHCKALAPEYEKAATSLKEQQVKLAKVDCTVEMDLCQEFEVTGYPTLKVFREGSPSEYNGPRKSDGIVSYMKKQTLPALSQVTVDSIDSFKDSDNVVIVGFFSSTDSAEYQELKEIAEDMRDDFLFGATVDSEVLKKFDIKEPGVILFKKFDDGKEVYQGKVNAEELKKFIRVSSVPLLDDIGPENYFSYIESGLPLSYIFFSNDDERTAIKKELLPIAKEYKGKVNFVFIDAEKYPSHAESLNLKTEWPAFAIQNPDTNAKYPFDQSKELTSANVDEFIKRFLAGDIQPSIKSEPIPEKNDDVIKVIVADEFEKIVNNEKKDVLVEFYAPWCGHCKSLAPVYEKVGAAYAAHNDKIVIAKMDATANDLPIGTDFQIQGFPTIKLFKAGKEKEVIDYEGDRTEESFIEFISNHAVNQVDVKPSKKEDETAKEEETVKEEENPEHDEL</sequence>
<dbReference type="Proteomes" id="UP001479436">
    <property type="component" value="Unassembled WGS sequence"/>
</dbReference>
<dbReference type="PANTHER" id="PTHR18929">
    <property type="entry name" value="PROTEIN DISULFIDE ISOMERASE"/>
    <property type="match status" value="1"/>
</dbReference>
<evidence type="ECO:0000256" key="10">
    <source>
        <dbReference type="ARBA" id="ARBA00023235"/>
    </source>
</evidence>
<feature type="domain" description="Thioredoxin" evidence="15">
    <location>
        <begin position="337"/>
        <end position="469"/>
    </location>
</feature>
<evidence type="ECO:0000256" key="11">
    <source>
        <dbReference type="ARBA" id="ARBA00023284"/>
    </source>
</evidence>
<feature type="domain" description="Thioredoxin" evidence="15">
    <location>
        <begin position="10"/>
        <end position="130"/>
    </location>
</feature>
<comment type="similarity">
    <text evidence="4 12">Belongs to the protein disulfide isomerase family.</text>
</comment>
<dbReference type="InterPro" id="IPR017937">
    <property type="entry name" value="Thioredoxin_CS"/>
</dbReference>
<dbReference type="SUPFAM" id="SSF52833">
    <property type="entry name" value="Thioredoxin-like"/>
    <property type="match status" value="4"/>
</dbReference>
<gene>
    <name evidence="16" type="primary">PDI1_1</name>
    <name evidence="16" type="ORF">K7432_008115</name>
</gene>
<protein>
    <recommendedName>
        <fullName evidence="5 13">Protein disulfide-isomerase</fullName>
        <ecNumber evidence="5 13">5.3.4.1</ecNumber>
    </recommendedName>
</protein>
<keyword evidence="11" id="KW-0676">Redox-active center</keyword>
<evidence type="ECO:0000259" key="15">
    <source>
        <dbReference type="PROSITE" id="PS51352"/>
    </source>
</evidence>
<dbReference type="CDD" id="cd02981">
    <property type="entry name" value="PDI_b_family"/>
    <property type="match status" value="1"/>
</dbReference>
<dbReference type="NCBIfam" id="TIGR01130">
    <property type="entry name" value="ER_PDI_fam"/>
    <property type="match status" value="1"/>
</dbReference>
<feature type="compositionally biased region" description="Basic and acidic residues" evidence="14">
    <location>
        <begin position="475"/>
        <end position="488"/>
    </location>
</feature>
<keyword evidence="8" id="KW-0256">Endoplasmic reticulum</keyword>
<evidence type="ECO:0000256" key="7">
    <source>
        <dbReference type="ARBA" id="ARBA00022737"/>
    </source>
</evidence>
<dbReference type="CDD" id="cd02982">
    <property type="entry name" value="PDI_b'_family"/>
    <property type="match status" value="1"/>
</dbReference>
<dbReference type="InterPro" id="IPR005788">
    <property type="entry name" value="PDI_thioredoxin-like_dom"/>
</dbReference>
<name>A0ABR2WSA8_9FUNG</name>
<comment type="function">
    <text evidence="2">Participates in the folding of proteins containing disulfide bonds, may be involved in glycosylation, prolyl hydroxylation and triglyceride transfer.</text>
</comment>
<dbReference type="CDD" id="cd02961">
    <property type="entry name" value="PDI_a_family"/>
    <property type="match status" value="1"/>
</dbReference>
<reference evidence="16 17" key="1">
    <citation type="submission" date="2023-04" db="EMBL/GenBank/DDBJ databases">
        <title>Genome of Basidiobolus ranarum AG-B5.</title>
        <authorList>
            <person name="Stajich J.E."/>
            <person name="Carter-House D."/>
            <person name="Gryganskyi A."/>
        </authorList>
    </citation>
    <scope>NUCLEOTIDE SEQUENCE [LARGE SCALE GENOMIC DNA]</scope>
    <source>
        <strain evidence="16 17">AG-B5</strain>
    </source>
</reference>
<keyword evidence="10 13" id="KW-0413">Isomerase</keyword>
<dbReference type="InterPro" id="IPR013766">
    <property type="entry name" value="Thioredoxin_domain"/>
</dbReference>
<keyword evidence="17" id="KW-1185">Reference proteome</keyword>
<feature type="region of interest" description="Disordered" evidence="14">
    <location>
        <begin position="472"/>
        <end position="501"/>
    </location>
</feature>
<comment type="catalytic activity">
    <reaction evidence="1 13">
        <text>Catalyzes the rearrangement of -S-S- bonds in proteins.</text>
        <dbReference type="EC" id="5.3.4.1"/>
    </reaction>
</comment>
<evidence type="ECO:0000256" key="13">
    <source>
        <dbReference type="RuleBase" id="RU361130"/>
    </source>
</evidence>
<feature type="signal peptide" evidence="13">
    <location>
        <begin position="1"/>
        <end position="22"/>
    </location>
</feature>
<evidence type="ECO:0000256" key="14">
    <source>
        <dbReference type="SAM" id="MobiDB-lite"/>
    </source>
</evidence>
<dbReference type="EMBL" id="JASJQH010000434">
    <property type="protein sequence ID" value="KAK9764406.1"/>
    <property type="molecule type" value="Genomic_DNA"/>
</dbReference>
<dbReference type="PROSITE" id="PS51352">
    <property type="entry name" value="THIOREDOXIN_2"/>
    <property type="match status" value="2"/>
</dbReference>
<organism evidence="16 17">
    <name type="scientific">Basidiobolus ranarum</name>
    <dbReference type="NCBI Taxonomy" id="34480"/>
    <lineage>
        <taxon>Eukaryota</taxon>
        <taxon>Fungi</taxon>
        <taxon>Fungi incertae sedis</taxon>
        <taxon>Zoopagomycota</taxon>
        <taxon>Entomophthoromycotina</taxon>
        <taxon>Basidiobolomycetes</taxon>
        <taxon>Basidiobolales</taxon>
        <taxon>Basidiobolaceae</taxon>
        <taxon>Basidiobolus</taxon>
    </lineage>
</organism>
<evidence type="ECO:0000256" key="1">
    <source>
        <dbReference type="ARBA" id="ARBA00001182"/>
    </source>
</evidence>
<dbReference type="EC" id="5.3.4.1" evidence="5 13"/>
<dbReference type="Pfam" id="PF00085">
    <property type="entry name" value="Thioredoxin"/>
    <property type="match status" value="2"/>
</dbReference>
<dbReference type="Gene3D" id="3.40.30.10">
    <property type="entry name" value="Glutaredoxin"/>
    <property type="match status" value="4"/>
</dbReference>
<keyword evidence="9" id="KW-1015">Disulfide bond</keyword>
<evidence type="ECO:0000256" key="9">
    <source>
        <dbReference type="ARBA" id="ARBA00023157"/>
    </source>
</evidence>
<dbReference type="PANTHER" id="PTHR18929:SF132">
    <property type="entry name" value="PROTEIN DISULFIDE-ISOMERASE A3"/>
    <property type="match status" value="1"/>
</dbReference>